<dbReference type="InterPro" id="IPR011460">
    <property type="entry name" value="Lcl_C"/>
</dbReference>
<reference evidence="2 3" key="1">
    <citation type="journal article" date="2014" name="ISME J.">
        <title>Candidatus Competibacter-lineage genomes retrieved from metagenomes reveal functional metabolic diversity.</title>
        <authorList>
            <person name="McIlroy S.J."/>
            <person name="Albertsen M."/>
            <person name="Andresen E.K."/>
            <person name="Saunders A.M."/>
            <person name="Kristiansen R."/>
            <person name="Stokholm-Bjerregaard M."/>
            <person name="Nielsen K.L."/>
            <person name="Nielsen P.H."/>
        </authorList>
    </citation>
    <scope>NUCLEOTIDE SEQUENCE [LARGE SCALE GENOMIC DNA]</scope>
    <source>
        <strain evidence="2 3">Run_B_J11</strain>
    </source>
</reference>
<name>A0A7U7GDR9_9GAMM</name>
<accession>A0A7U7GDR9</accession>
<feature type="domain" description="Lcl C-terminal" evidence="1">
    <location>
        <begin position="32"/>
        <end position="175"/>
    </location>
</feature>
<dbReference type="PANTHER" id="PTHR35812:SF1">
    <property type="entry name" value="LIPOPROTEIN"/>
    <property type="match status" value="1"/>
</dbReference>
<keyword evidence="3" id="KW-1185">Reference proteome</keyword>
<evidence type="ECO:0000313" key="2">
    <source>
        <dbReference type="EMBL" id="CDH45959.1"/>
    </source>
</evidence>
<dbReference type="RefSeq" id="WP_051497833.1">
    <property type="nucleotide sequence ID" value="NZ_CBTK010000233.1"/>
</dbReference>
<dbReference type="Pfam" id="PF07603">
    <property type="entry name" value="Lcl_C"/>
    <property type="match status" value="1"/>
</dbReference>
<dbReference type="AlphaFoldDB" id="A0A7U7GDR9"/>
<dbReference type="OrthoDB" id="9793251at2"/>
<gene>
    <name evidence="2" type="ORF">BN874_3080001</name>
</gene>
<evidence type="ECO:0000259" key="1">
    <source>
        <dbReference type="Pfam" id="PF07603"/>
    </source>
</evidence>
<comment type="caution">
    <text evidence="2">The sequence shown here is derived from an EMBL/GenBank/DDBJ whole genome shotgun (WGS) entry which is preliminary data.</text>
</comment>
<organism evidence="2 3">
    <name type="scientific">Candidatus Contendobacter odensis Run_B_J11</name>
    <dbReference type="NCBI Taxonomy" id="1400861"/>
    <lineage>
        <taxon>Bacteria</taxon>
        <taxon>Pseudomonadati</taxon>
        <taxon>Pseudomonadota</taxon>
        <taxon>Gammaproteobacteria</taxon>
        <taxon>Candidatus Competibacteraceae</taxon>
        <taxon>Candidatus Contendibacter</taxon>
    </lineage>
</organism>
<dbReference type="EMBL" id="CBTK010000233">
    <property type="protein sequence ID" value="CDH45959.1"/>
    <property type="molecule type" value="Genomic_DNA"/>
</dbReference>
<dbReference type="Proteomes" id="UP000019184">
    <property type="component" value="Unassembled WGS sequence"/>
</dbReference>
<sequence length="186" mass="20898">MTEPALVRLEPLQSVQPKGALCAARYLDRGAGIIQDTHTCLYWLREPLEPAPEFDGRWRRAGRWLRWMFNRSGAGNPATGQASAYTWEEALQAAAAFNRAGGGAGYQDWRLPNRGELKTLLNRRQHPAAFSGASAGRFWTSWPHRYPRYAWYVDFDTGHTGYLSKDARLQVRLVRGGGHEPALSIA</sequence>
<protein>
    <recommendedName>
        <fullName evidence="1">Lcl C-terminal domain-containing protein</fullName>
    </recommendedName>
</protein>
<evidence type="ECO:0000313" key="3">
    <source>
        <dbReference type="Proteomes" id="UP000019184"/>
    </source>
</evidence>
<proteinExistence type="predicted"/>
<dbReference type="PANTHER" id="PTHR35812">
    <property type="entry name" value="LIPOPROTEIN"/>
    <property type="match status" value="1"/>
</dbReference>